<evidence type="ECO:0000256" key="5">
    <source>
        <dbReference type="SAM" id="MobiDB-lite"/>
    </source>
</evidence>
<sequence length="245" mass="27494">MSTSEQGEAQDLQPAHLPDRDPATAADRLRRRQGDQQLLNRLRERGFRGIEYEMFADELARYAIPVLCGWMFSGYIFPLAAERGFRLAPTASELDRLRRDPAVREELASMTVAKALGQFRSRALVGGGWNVDGGASLTTYFTGSCVFVFPNEFRRYRRAERQDLIEPAGEATAQDPAGLVAGNLWVDDCLAKLDPRTRAIVELSMNGYSHAEIVDMLDETSVRAVEGVLHRFRTTQKARLQREGE</sequence>
<proteinExistence type="inferred from homology"/>
<dbReference type="InterPro" id="IPR013249">
    <property type="entry name" value="RNA_pol_sigma70_r4_t2"/>
</dbReference>
<evidence type="ECO:0000256" key="3">
    <source>
        <dbReference type="ARBA" id="ARBA00023082"/>
    </source>
</evidence>
<keyword evidence="4" id="KW-0804">Transcription</keyword>
<keyword evidence="3" id="KW-0731">Sigma factor</keyword>
<dbReference type="EMBL" id="BAAANF010000008">
    <property type="protein sequence ID" value="GAA1680750.1"/>
    <property type="molecule type" value="Genomic_DNA"/>
</dbReference>
<keyword evidence="2" id="KW-0805">Transcription regulation</keyword>
<evidence type="ECO:0000313" key="7">
    <source>
        <dbReference type="EMBL" id="GAA1680750.1"/>
    </source>
</evidence>
<accession>A0ABN2H261</accession>
<organism evidence="7 8">
    <name type="scientific">Kribbella yunnanensis</name>
    <dbReference type="NCBI Taxonomy" id="190194"/>
    <lineage>
        <taxon>Bacteria</taxon>
        <taxon>Bacillati</taxon>
        <taxon>Actinomycetota</taxon>
        <taxon>Actinomycetes</taxon>
        <taxon>Propionibacteriales</taxon>
        <taxon>Kribbellaceae</taxon>
        <taxon>Kribbella</taxon>
    </lineage>
</organism>
<evidence type="ECO:0000259" key="6">
    <source>
        <dbReference type="Pfam" id="PF08281"/>
    </source>
</evidence>
<comment type="similarity">
    <text evidence="1">Belongs to the sigma-70 factor family. ECF subfamily.</text>
</comment>
<dbReference type="Gene3D" id="1.10.10.10">
    <property type="entry name" value="Winged helix-like DNA-binding domain superfamily/Winged helix DNA-binding domain"/>
    <property type="match status" value="1"/>
</dbReference>
<reference evidence="7 8" key="1">
    <citation type="journal article" date="2019" name="Int. J. Syst. Evol. Microbiol.">
        <title>The Global Catalogue of Microorganisms (GCM) 10K type strain sequencing project: providing services to taxonomists for standard genome sequencing and annotation.</title>
        <authorList>
            <consortium name="The Broad Institute Genomics Platform"/>
            <consortium name="The Broad Institute Genome Sequencing Center for Infectious Disease"/>
            <person name="Wu L."/>
            <person name="Ma J."/>
        </authorList>
    </citation>
    <scope>NUCLEOTIDE SEQUENCE [LARGE SCALE GENOMIC DNA]</scope>
    <source>
        <strain evidence="7 8">JCM 14307</strain>
    </source>
</reference>
<evidence type="ECO:0000313" key="8">
    <source>
        <dbReference type="Proteomes" id="UP001500280"/>
    </source>
</evidence>
<protein>
    <recommendedName>
        <fullName evidence="6">RNA polymerase sigma factor 70 region 4 type 2 domain-containing protein</fullName>
    </recommendedName>
</protein>
<gene>
    <name evidence="7" type="ORF">GCM10009745_26010</name>
</gene>
<dbReference type="InterPro" id="IPR036388">
    <property type="entry name" value="WH-like_DNA-bd_sf"/>
</dbReference>
<comment type="caution">
    <text evidence="7">The sequence shown here is derived from an EMBL/GenBank/DDBJ whole genome shotgun (WGS) entry which is preliminary data.</text>
</comment>
<dbReference type="Pfam" id="PF08281">
    <property type="entry name" value="Sigma70_r4_2"/>
    <property type="match status" value="1"/>
</dbReference>
<evidence type="ECO:0000256" key="1">
    <source>
        <dbReference type="ARBA" id="ARBA00010641"/>
    </source>
</evidence>
<feature type="domain" description="RNA polymerase sigma factor 70 region 4 type 2" evidence="6">
    <location>
        <begin position="185"/>
        <end position="231"/>
    </location>
</feature>
<evidence type="ECO:0000256" key="2">
    <source>
        <dbReference type="ARBA" id="ARBA00023015"/>
    </source>
</evidence>
<evidence type="ECO:0000256" key="4">
    <source>
        <dbReference type="ARBA" id="ARBA00023163"/>
    </source>
</evidence>
<feature type="region of interest" description="Disordered" evidence="5">
    <location>
        <begin position="1"/>
        <end position="21"/>
    </location>
</feature>
<dbReference type="Proteomes" id="UP001500280">
    <property type="component" value="Unassembled WGS sequence"/>
</dbReference>
<name>A0ABN2H261_9ACTN</name>
<keyword evidence="8" id="KW-1185">Reference proteome</keyword>
<dbReference type="RefSeq" id="WP_344149904.1">
    <property type="nucleotide sequence ID" value="NZ_BAAANF010000008.1"/>
</dbReference>